<protein>
    <submittedName>
        <fullName evidence="1 3">Uncharacterized protein</fullName>
    </submittedName>
</protein>
<dbReference type="EMBL" id="UZAF01016320">
    <property type="protein sequence ID" value="VDO25619.1"/>
    <property type="molecule type" value="Genomic_DNA"/>
</dbReference>
<evidence type="ECO:0000313" key="1">
    <source>
        <dbReference type="EMBL" id="VDO25619.1"/>
    </source>
</evidence>
<name>A0A0N4W5R5_HAEPC</name>
<gene>
    <name evidence="1" type="ORF">HPLM_LOCUS5327</name>
</gene>
<dbReference type="GO" id="GO:0003676">
    <property type="term" value="F:nucleic acid binding"/>
    <property type="evidence" value="ECO:0007669"/>
    <property type="project" value="InterPro"/>
</dbReference>
<dbReference type="Gene3D" id="3.30.420.10">
    <property type="entry name" value="Ribonuclease H-like superfamily/Ribonuclease H"/>
    <property type="match status" value="1"/>
</dbReference>
<proteinExistence type="predicted"/>
<accession>A0A0N4W5R5</accession>
<reference evidence="3" key="1">
    <citation type="submission" date="2017-02" db="UniProtKB">
        <authorList>
            <consortium name="WormBaseParasite"/>
        </authorList>
    </citation>
    <scope>IDENTIFICATION</scope>
</reference>
<keyword evidence="2" id="KW-1185">Reference proteome</keyword>
<sequence length="196" mass="22400">MILTLIRLAPEEGLKSTISEFTEWKEQDEKLSEFIISTHTIHGSSQFQKPSHSRWTWELLGGQFHYDSLQVAEERLPFNSRADMPAWNCRSCRRAGYIVPSVLTSEIRHAFTSMKNRVAPGPDRVRPERVRSLPPLIISTLAKLFTRAAVSPEVIFMNNNARPHRTSQVEPLLTQEVIQRMEGPARSPSLDTLEHV</sequence>
<organism evidence="3">
    <name type="scientific">Haemonchus placei</name>
    <name type="common">Barber's pole worm</name>
    <dbReference type="NCBI Taxonomy" id="6290"/>
    <lineage>
        <taxon>Eukaryota</taxon>
        <taxon>Metazoa</taxon>
        <taxon>Ecdysozoa</taxon>
        <taxon>Nematoda</taxon>
        <taxon>Chromadorea</taxon>
        <taxon>Rhabditida</taxon>
        <taxon>Rhabditina</taxon>
        <taxon>Rhabditomorpha</taxon>
        <taxon>Strongyloidea</taxon>
        <taxon>Trichostrongylidae</taxon>
        <taxon>Haemonchus</taxon>
    </lineage>
</organism>
<dbReference type="OrthoDB" id="407509at2759"/>
<evidence type="ECO:0000313" key="2">
    <source>
        <dbReference type="Proteomes" id="UP000268014"/>
    </source>
</evidence>
<evidence type="ECO:0000313" key="3">
    <source>
        <dbReference type="WBParaSite" id="HPLM_0000533501-mRNA-1"/>
    </source>
</evidence>
<reference evidence="1 2" key="2">
    <citation type="submission" date="2018-11" db="EMBL/GenBank/DDBJ databases">
        <authorList>
            <consortium name="Pathogen Informatics"/>
        </authorList>
    </citation>
    <scope>NUCLEOTIDE SEQUENCE [LARGE SCALE GENOMIC DNA]</scope>
    <source>
        <strain evidence="1 2">MHpl1</strain>
    </source>
</reference>
<dbReference type="InterPro" id="IPR036397">
    <property type="entry name" value="RNaseH_sf"/>
</dbReference>
<dbReference type="AlphaFoldDB" id="A0A0N4W5R5"/>
<dbReference type="WBParaSite" id="HPLM_0000533501-mRNA-1">
    <property type="protein sequence ID" value="HPLM_0000533501-mRNA-1"/>
    <property type="gene ID" value="HPLM_0000533501"/>
</dbReference>
<dbReference type="Proteomes" id="UP000268014">
    <property type="component" value="Unassembled WGS sequence"/>
</dbReference>